<dbReference type="SUPFAM" id="SSF81606">
    <property type="entry name" value="PP2C-like"/>
    <property type="match status" value="1"/>
</dbReference>
<organism evidence="4 5">
    <name type="scientific">[Mycobacterium] manitobense</name>
    <dbReference type="NCBI Taxonomy" id="190147"/>
    <lineage>
        <taxon>Bacteria</taxon>
        <taxon>Bacillati</taxon>
        <taxon>Actinomycetota</taxon>
        <taxon>Actinomycetes</taxon>
        <taxon>Mycobacteriales</taxon>
        <taxon>Mycobacteriaceae</taxon>
        <taxon>Mycolicibacterium</taxon>
    </lineage>
</organism>
<dbReference type="InterPro" id="IPR013656">
    <property type="entry name" value="PAS_4"/>
</dbReference>
<dbReference type="InterPro" id="IPR036457">
    <property type="entry name" value="PPM-type-like_dom_sf"/>
</dbReference>
<proteinExistence type="predicted"/>
<gene>
    <name evidence="4" type="ORF">H7I41_20700</name>
</gene>
<evidence type="ECO:0000313" key="5">
    <source>
        <dbReference type="Proteomes" id="UP001140293"/>
    </source>
</evidence>
<keyword evidence="2" id="KW-0175">Coiled coil</keyword>
<accession>A0A9X2YSC3</accession>
<keyword evidence="5" id="KW-1185">Reference proteome</keyword>
<comment type="caution">
    <text evidence="4">The sequence shown here is derived from an EMBL/GenBank/DDBJ whole genome shotgun (WGS) entry which is preliminary data.</text>
</comment>
<keyword evidence="1" id="KW-0378">Hydrolase</keyword>
<reference evidence="4" key="1">
    <citation type="submission" date="2020-07" db="EMBL/GenBank/DDBJ databases">
        <authorList>
            <person name="Pettersson B.M.F."/>
            <person name="Behra P.R.K."/>
            <person name="Ramesh M."/>
            <person name="Das S."/>
            <person name="Dasgupta S."/>
            <person name="Kirsebom L.A."/>
        </authorList>
    </citation>
    <scope>NUCLEOTIDE SEQUENCE</scope>
    <source>
        <strain evidence="4">DSM 44615</strain>
    </source>
</reference>
<evidence type="ECO:0000256" key="1">
    <source>
        <dbReference type="ARBA" id="ARBA00022801"/>
    </source>
</evidence>
<evidence type="ECO:0000259" key="3">
    <source>
        <dbReference type="SMART" id="SM00331"/>
    </source>
</evidence>
<dbReference type="CDD" id="cd00130">
    <property type="entry name" value="PAS"/>
    <property type="match status" value="1"/>
</dbReference>
<dbReference type="PANTHER" id="PTHR43156:SF2">
    <property type="entry name" value="STAGE II SPORULATION PROTEIN E"/>
    <property type="match status" value="1"/>
</dbReference>
<feature type="coiled-coil region" evidence="2">
    <location>
        <begin position="128"/>
        <end position="159"/>
    </location>
</feature>
<dbReference type="Pfam" id="PF07228">
    <property type="entry name" value="SpoIIE"/>
    <property type="match status" value="1"/>
</dbReference>
<dbReference type="Pfam" id="PF08448">
    <property type="entry name" value="PAS_4"/>
    <property type="match status" value="1"/>
</dbReference>
<evidence type="ECO:0000256" key="2">
    <source>
        <dbReference type="SAM" id="Coils"/>
    </source>
</evidence>
<reference evidence="4" key="2">
    <citation type="journal article" date="2022" name="BMC Genomics">
        <title>Comparative genome analysis of mycobacteria focusing on tRNA and non-coding RNA.</title>
        <authorList>
            <person name="Behra P.R.K."/>
            <person name="Pettersson B.M.F."/>
            <person name="Ramesh M."/>
            <person name="Das S."/>
            <person name="Dasgupta S."/>
            <person name="Kirsebom L.A."/>
        </authorList>
    </citation>
    <scope>NUCLEOTIDE SEQUENCE</scope>
    <source>
        <strain evidence="4">DSM 44615</strain>
    </source>
</reference>
<protein>
    <submittedName>
        <fullName evidence="4">SpoIIE family protein phosphatase</fullName>
    </submittedName>
</protein>
<dbReference type="InterPro" id="IPR052016">
    <property type="entry name" value="Bact_Sigma-Reg"/>
</dbReference>
<feature type="domain" description="PPM-type phosphatase" evidence="3">
    <location>
        <begin position="171"/>
        <end position="390"/>
    </location>
</feature>
<name>A0A9X2YSC3_9MYCO</name>
<sequence length="392" mass="41341">MTSPEPAAAQPDWNIEDLYDNAPCGILLATADRRILAVNATLANWLGHSPDGLVGVPFTDLFTAGGRIHFETHFAPLLHAAGHLAGVTLDLVAADGTRLPMLVTANADSGTDGRLGLLRIAVQDAHDRRSYERELLAERRRAEQERVRAQQLARTLQRSLLPPALTPPPGLAAAAYYHPASEEVSGDFYDLFPLSRDRWAFFLGDVCGKGAEAASVTSLTRYTLRAAAVIDGDPVAVLHNLDTVLKQEREGGTTPFCTVLFGVLERRAGGFDVHLAGGGHPPAVLISADGGVYEADSVGGMPAGIVTAARFVSTRMHLSAGDTLVLYTDGLSEARTGVGVERFNDDGALLRFAAAHAPTTPADFIAATRTLLQGLGSGVEDDAAVLALGVPK</sequence>
<dbReference type="RefSeq" id="WP_264014517.1">
    <property type="nucleotide sequence ID" value="NZ_JACKSJ010000182.1"/>
</dbReference>
<dbReference type="NCBIfam" id="TIGR00229">
    <property type="entry name" value="sensory_box"/>
    <property type="match status" value="1"/>
</dbReference>
<dbReference type="SMART" id="SM00331">
    <property type="entry name" value="PP2C_SIG"/>
    <property type="match status" value="1"/>
</dbReference>
<dbReference type="InterPro" id="IPR000014">
    <property type="entry name" value="PAS"/>
</dbReference>
<dbReference type="SUPFAM" id="SSF55785">
    <property type="entry name" value="PYP-like sensor domain (PAS domain)"/>
    <property type="match status" value="1"/>
</dbReference>
<dbReference type="Proteomes" id="UP001140293">
    <property type="component" value="Unassembled WGS sequence"/>
</dbReference>
<dbReference type="InterPro" id="IPR035965">
    <property type="entry name" value="PAS-like_dom_sf"/>
</dbReference>
<dbReference type="AlphaFoldDB" id="A0A9X2YSC3"/>
<dbReference type="GO" id="GO:0016791">
    <property type="term" value="F:phosphatase activity"/>
    <property type="evidence" value="ECO:0007669"/>
    <property type="project" value="TreeGrafter"/>
</dbReference>
<dbReference type="EMBL" id="JACKSJ010000182">
    <property type="protein sequence ID" value="MCV7172339.1"/>
    <property type="molecule type" value="Genomic_DNA"/>
</dbReference>
<dbReference type="Gene3D" id="3.30.450.20">
    <property type="entry name" value="PAS domain"/>
    <property type="match status" value="1"/>
</dbReference>
<dbReference type="InterPro" id="IPR001932">
    <property type="entry name" value="PPM-type_phosphatase-like_dom"/>
</dbReference>
<dbReference type="Gene3D" id="3.60.40.10">
    <property type="entry name" value="PPM-type phosphatase domain"/>
    <property type="match status" value="1"/>
</dbReference>
<dbReference type="PANTHER" id="PTHR43156">
    <property type="entry name" value="STAGE II SPORULATION PROTEIN E-RELATED"/>
    <property type="match status" value="1"/>
</dbReference>
<evidence type="ECO:0000313" key="4">
    <source>
        <dbReference type="EMBL" id="MCV7172339.1"/>
    </source>
</evidence>